<dbReference type="EMBL" id="JALLPB020000580">
    <property type="protein sequence ID" value="KAL3807825.1"/>
    <property type="molecule type" value="Genomic_DNA"/>
</dbReference>
<feature type="non-terminal residue" evidence="1">
    <location>
        <position position="1"/>
    </location>
</feature>
<organism evidence="1 2">
    <name type="scientific">Cyclostephanos tholiformis</name>
    <dbReference type="NCBI Taxonomy" id="382380"/>
    <lineage>
        <taxon>Eukaryota</taxon>
        <taxon>Sar</taxon>
        <taxon>Stramenopiles</taxon>
        <taxon>Ochrophyta</taxon>
        <taxon>Bacillariophyta</taxon>
        <taxon>Coscinodiscophyceae</taxon>
        <taxon>Thalassiosirophycidae</taxon>
        <taxon>Stephanodiscales</taxon>
        <taxon>Stephanodiscaceae</taxon>
        <taxon>Cyclostephanos</taxon>
    </lineage>
</organism>
<keyword evidence="2" id="KW-1185">Reference proteome</keyword>
<sequence length="186" mass="20145">VLAVLTLMGDLANYHGDVIDFDSPMIRLFYTRPAITCVNDIDDDKEECHVIANVDNNNNDDGGEDRLGGGGGGKGGRLLREDLSNANLVVAGDGLLMYAVQVFSGPFVIDRGSSPYLASLECICDDVHLTTVQADGSYPTRPPARPRSPGRLGDPWCTPPCPLSSLHPYAPTSYPSDRWFSPTTWF</sequence>
<accession>A0ABD3RJY2</accession>
<reference evidence="1 2" key="1">
    <citation type="submission" date="2024-10" db="EMBL/GenBank/DDBJ databases">
        <title>Updated reference genomes for cyclostephanoid diatoms.</title>
        <authorList>
            <person name="Roberts W.R."/>
            <person name="Alverson A.J."/>
        </authorList>
    </citation>
    <scope>NUCLEOTIDE SEQUENCE [LARGE SCALE GENOMIC DNA]</scope>
    <source>
        <strain evidence="1 2">AJA228-03</strain>
    </source>
</reference>
<comment type="caution">
    <text evidence="1">The sequence shown here is derived from an EMBL/GenBank/DDBJ whole genome shotgun (WGS) entry which is preliminary data.</text>
</comment>
<dbReference type="AlphaFoldDB" id="A0ABD3RJY2"/>
<name>A0ABD3RJY2_9STRA</name>
<evidence type="ECO:0000313" key="2">
    <source>
        <dbReference type="Proteomes" id="UP001530377"/>
    </source>
</evidence>
<evidence type="ECO:0000313" key="1">
    <source>
        <dbReference type="EMBL" id="KAL3807825.1"/>
    </source>
</evidence>
<dbReference type="Proteomes" id="UP001530377">
    <property type="component" value="Unassembled WGS sequence"/>
</dbReference>
<protein>
    <submittedName>
        <fullName evidence="1">Uncharacterized protein</fullName>
    </submittedName>
</protein>
<proteinExistence type="predicted"/>
<gene>
    <name evidence="1" type="ORF">ACHAXA_007984</name>
</gene>